<gene>
    <name evidence="1" type="ordered locus">Mesil_0499</name>
</gene>
<organism evidence="1 2">
    <name type="scientific">Allomeiothermus silvanus (strain ATCC 700542 / DSM 9946 / NBRC 106475 / NCIMB 13440 / VI-R2)</name>
    <name type="common">Thermus silvanus</name>
    <dbReference type="NCBI Taxonomy" id="526227"/>
    <lineage>
        <taxon>Bacteria</taxon>
        <taxon>Thermotogati</taxon>
        <taxon>Deinococcota</taxon>
        <taxon>Deinococci</taxon>
        <taxon>Thermales</taxon>
        <taxon>Thermaceae</taxon>
        <taxon>Allomeiothermus</taxon>
    </lineage>
</organism>
<dbReference type="Proteomes" id="UP000001916">
    <property type="component" value="Chromosome"/>
</dbReference>
<reference evidence="1 2" key="1">
    <citation type="journal article" date="2010" name="Stand. Genomic Sci.">
        <title>Complete genome sequence of Meiothermus silvanus type strain (VI-R2).</title>
        <authorList>
            <person name="Sikorski J."/>
            <person name="Tindall B.J."/>
            <person name="Lowry S."/>
            <person name="Lucas S."/>
            <person name="Nolan M."/>
            <person name="Copeland A."/>
            <person name="Glavina Del Rio T."/>
            <person name="Tice H."/>
            <person name="Cheng J.F."/>
            <person name="Han C."/>
            <person name="Pitluck S."/>
            <person name="Liolios K."/>
            <person name="Ivanova N."/>
            <person name="Mavromatis K."/>
            <person name="Mikhailova N."/>
            <person name="Pati A."/>
            <person name="Goodwin L."/>
            <person name="Chen A."/>
            <person name="Palaniappan K."/>
            <person name="Land M."/>
            <person name="Hauser L."/>
            <person name="Chang Y.J."/>
            <person name="Jeffries C.D."/>
            <person name="Rohde M."/>
            <person name="Goker M."/>
            <person name="Woyke T."/>
            <person name="Bristow J."/>
            <person name="Eisen J.A."/>
            <person name="Markowitz V."/>
            <person name="Hugenholtz P."/>
            <person name="Kyrpides N.C."/>
            <person name="Klenk H.P."/>
            <person name="Lapidus A."/>
        </authorList>
    </citation>
    <scope>NUCLEOTIDE SEQUENCE [LARGE SCALE GENOMIC DNA]</scope>
    <source>
        <strain evidence="2">ATCC 700542 / DSM 9946 / VI-R2</strain>
    </source>
</reference>
<dbReference type="HOGENOM" id="CLU_1169573_0_0_0"/>
<dbReference type="AlphaFoldDB" id="D7B9Z8"/>
<sequence length="237" mass="26614">MRVPVFPNTLTSDQIEGWLARGLTAELKPDIVKTSLLAPRPVRLPVYEGEQHRGVLEGWTSLEENALVIEGVFQEEAGGVAVRVAVSWEEIARRFDLADTPLYLWRARRLPAGAWEAWRADLDRLGLVDRAVLLGTYPVALPACGQTRLVALPEGQTRLEGGPLCRAEPTQENAWAFWLAAWRFGSRVALDLGMRRASLERAFTALKERLPELPDVLLERSREAEGWGKEELRALRE</sequence>
<name>D7B9Z8_ALLS1</name>
<evidence type="ECO:0000313" key="1">
    <source>
        <dbReference type="EMBL" id="ADH62432.1"/>
    </source>
</evidence>
<dbReference type="KEGG" id="msv:Mesil_0499"/>
<accession>D7B9Z8</accession>
<keyword evidence="2" id="KW-1185">Reference proteome</keyword>
<dbReference type="EMBL" id="CP002042">
    <property type="protein sequence ID" value="ADH62432.1"/>
    <property type="molecule type" value="Genomic_DNA"/>
</dbReference>
<evidence type="ECO:0000313" key="2">
    <source>
        <dbReference type="Proteomes" id="UP000001916"/>
    </source>
</evidence>
<proteinExistence type="predicted"/>
<protein>
    <submittedName>
        <fullName evidence="1">Uncharacterized protein</fullName>
    </submittedName>
</protein>